<accession>A0A8K0NP30</accession>
<organism evidence="1 2">
    <name type="scientific">Filobasidium floriforme</name>
    <dbReference type="NCBI Taxonomy" id="5210"/>
    <lineage>
        <taxon>Eukaryota</taxon>
        <taxon>Fungi</taxon>
        <taxon>Dikarya</taxon>
        <taxon>Basidiomycota</taxon>
        <taxon>Agaricomycotina</taxon>
        <taxon>Tremellomycetes</taxon>
        <taxon>Filobasidiales</taxon>
        <taxon>Filobasidiaceae</taxon>
        <taxon>Filobasidium</taxon>
    </lineage>
</organism>
<comment type="caution">
    <text evidence="1">The sequence shown here is derived from an EMBL/GenBank/DDBJ whole genome shotgun (WGS) entry which is preliminary data.</text>
</comment>
<dbReference type="Gene3D" id="6.10.110.10">
    <property type="match status" value="1"/>
</dbReference>
<sequence>MPIPFLAPVLGYFGFSSIGPVAGSLAAGAQSYFWGAAVPAGGLFAGAQSATMGGGAAAAAGEKVVEAGVAAAGVAGAAGAAAVSLVMHSIGRMVDTLLSDGLISRYLVRSLCGLSVSDIFKGCKLCARSGQTRERRLSFTRASCEWGLFRKWSLG</sequence>
<keyword evidence="2" id="KW-1185">Reference proteome</keyword>
<protein>
    <submittedName>
        <fullName evidence="1">Uncharacterized protein</fullName>
    </submittedName>
</protein>
<evidence type="ECO:0000313" key="2">
    <source>
        <dbReference type="Proteomes" id="UP000812966"/>
    </source>
</evidence>
<reference evidence="1" key="1">
    <citation type="submission" date="2020-04" db="EMBL/GenBank/DDBJ databases">
        <title>Analysis of mating type loci in Filobasidium floriforme.</title>
        <authorList>
            <person name="Nowrousian M."/>
        </authorList>
    </citation>
    <scope>NUCLEOTIDE SEQUENCE</scope>
    <source>
        <strain evidence="1">CBS 6242</strain>
    </source>
</reference>
<dbReference type="Proteomes" id="UP000812966">
    <property type="component" value="Unassembled WGS sequence"/>
</dbReference>
<gene>
    <name evidence="1" type="ORF">FFLO_04595</name>
</gene>
<proteinExistence type="predicted"/>
<evidence type="ECO:0000313" key="1">
    <source>
        <dbReference type="EMBL" id="KAG7531040.1"/>
    </source>
</evidence>
<dbReference type="AlphaFoldDB" id="A0A8K0NP30"/>
<name>A0A8K0NP30_9TREE</name>
<dbReference type="EMBL" id="JABELV010000100">
    <property type="protein sequence ID" value="KAG7531040.1"/>
    <property type="molecule type" value="Genomic_DNA"/>
</dbReference>
<dbReference type="InterPro" id="IPR038213">
    <property type="entry name" value="IFI6/IFI27-like_sf"/>
</dbReference>